<proteinExistence type="inferred from homology"/>
<dbReference type="PROSITE" id="PS50160">
    <property type="entry name" value="DNA_LIGASE_A3"/>
    <property type="match status" value="1"/>
</dbReference>
<protein>
    <recommendedName>
        <fullName evidence="2">DNA ligase (ATP)</fullName>
        <ecNumber evidence="2">6.5.1.1</ecNumber>
    </recommendedName>
</protein>
<keyword evidence="7" id="KW-1185">Reference proteome</keyword>
<gene>
    <name evidence="6" type="ORF">ACFWOQ_02175</name>
</gene>
<evidence type="ECO:0000259" key="5">
    <source>
        <dbReference type="PROSITE" id="PS50160"/>
    </source>
</evidence>
<dbReference type="Pfam" id="PF01068">
    <property type="entry name" value="DNA_ligase_A_M"/>
    <property type="match status" value="1"/>
</dbReference>
<dbReference type="PANTHER" id="PTHR45674:SF4">
    <property type="entry name" value="DNA LIGASE 1"/>
    <property type="match status" value="1"/>
</dbReference>
<comment type="similarity">
    <text evidence="1">Belongs to the ATP-dependent DNA ligase family.</text>
</comment>
<dbReference type="InterPro" id="IPR050191">
    <property type="entry name" value="ATP-dep_DNA_ligase"/>
</dbReference>
<dbReference type="InterPro" id="IPR012340">
    <property type="entry name" value="NA-bd_OB-fold"/>
</dbReference>
<dbReference type="Gene3D" id="3.30.1490.70">
    <property type="match status" value="1"/>
</dbReference>
<dbReference type="InterPro" id="IPR012310">
    <property type="entry name" value="DNA_ligase_ATP-dep_cent"/>
</dbReference>
<dbReference type="CDD" id="cd07971">
    <property type="entry name" value="OBF_DNA_ligase_LigD"/>
    <property type="match status" value="1"/>
</dbReference>
<comment type="catalytic activity">
    <reaction evidence="4">
        <text>ATP + (deoxyribonucleotide)n-3'-hydroxyl + 5'-phospho-(deoxyribonucleotide)m = (deoxyribonucleotide)n+m + AMP + diphosphate.</text>
        <dbReference type="EC" id="6.5.1.1"/>
    </reaction>
</comment>
<comment type="caution">
    <text evidence="6">The sequence shown here is derived from an EMBL/GenBank/DDBJ whole genome shotgun (WGS) entry which is preliminary data.</text>
</comment>
<accession>A0ABW6ETS9</accession>
<dbReference type="Gene3D" id="2.40.50.140">
    <property type="entry name" value="Nucleic acid-binding proteins"/>
    <property type="match status" value="1"/>
</dbReference>
<dbReference type="GO" id="GO:0016874">
    <property type="term" value="F:ligase activity"/>
    <property type="evidence" value="ECO:0007669"/>
    <property type="project" value="UniProtKB-KW"/>
</dbReference>
<evidence type="ECO:0000313" key="6">
    <source>
        <dbReference type="EMBL" id="MFD4821360.1"/>
    </source>
</evidence>
<evidence type="ECO:0000313" key="7">
    <source>
        <dbReference type="Proteomes" id="UP001598352"/>
    </source>
</evidence>
<dbReference type="PANTHER" id="PTHR45674">
    <property type="entry name" value="DNA LIGASE 1/3 FAMILY MEMBER"/>
    <property type="match status" value="1"/>
</dbReference>
<organism evidence="6 7">
    <name type="scientific">Streptomyces rubiginosohelvolus</name>
    <dbReference type="NCBI Taxonomy" id="67362"/>
    <lineage>
        <taxon>Bacteria</taxon>
        <taxon>Bacillati</taxon>
        <taxon>Actinomycetota</taxon>
        <taxon>Actinomycetes</taxon>
        <taxon>Kitasatosporales</taxon>
        <taxon>Streptomycetaceae</taxon>
        <taxon>Streptomyces</taxon>
    </lineage>
</organism>
<dbReference type="SUPFAM" id="SSF56091">
    <property type="entry name" value="DNA ligase/mRNA capping enzyme, catalytic domain"/>
    <property type="match status" value="1"/>
</dbReference>
<dbReference type="Pfam" id="PF04679">
    <property type="entry name" value="DNA_ligase_A_C"/>
    <property type="match status" value="1"/>
</dbReference>
<feature type="domain" description="ATP-dependent DNA ligase family profile" evidence="5">
    <location>
        <begin position="106"/>
        <end position="225"/>
    </location>
</feature>
<evidence type="ECO:0000256" key="1">
    <source>
        <dbReference type="ARBA" id="ARBA00007572"/>
    </source>
</evidence>
<dbReference type="CDD" id="cd07906">
    <property type="entry name" value="Adenylation_DNA_ligase_LigD_LigC"/>
    <property type="match status" value="1"/>
</dbReference>
<evidence type="ECO:0000256" key="3">
    <source>
        <dbReference type="ARBA" id="ARBA00022598"/>
    </source>
</evidence>
<dbReference type="RefSeq" id="WP_382762044.1">
    <property type="nucleotide sequence ID" value="NZ_JBHXKZ010000001.1"/>
</dbReference>
<reference evidence="6 7" key="1">
    <citation type="submission" date="2024-09" db="EMBL/GenBank/DDBJ databases">
        <title>The Natural Products Discovery Center: Release of the First 8490 Sequenced Strains for Exploring Actinobacteria Biosynthetic Diversity.</title>
        <authorList>
            <person name="Kalkreuter E."/>
            <person name="Kautsar S.A."/>
            <person name="Yang D."/>
            <person name="Bader C.D."/>
            <person name="Teijaro C.N."/>
            <person name="Fluegel L."/>
            <person name="Davis C.M."/>
            <person name="Simpson J.R."/>
            <person name="Lauterbach L."/>
            <person name="Steele A.D."/>
            <person name="Gui C."/>
            <person name="Meng S."/>
            <person name="Li G."/>
            <person name="Viehrig K."/>
            <person name="Ye F."/>
            <person name="Su P."/>
            <person name="Kiefer A.F."/>
            <person name="Nichols A."/>
            <person name="Cepeda A.J."/>
            <person name="Yan W."/>
            <person name="Fan B."/>
            <person name="Jiang Y."/>
            <person name="Adhikari A."/>
            <person name="Zheng C.-J."/>
            <person name="Schuster L."/>
            <person name="Cowan T.M."/>
            <person name="Smanski M.J."/>
            <person name="Chevrette M.G."/>
            <person name="De Carvalho L.P.S."/>
            <person name="Shen B."/>
        </authorList>
    </citation>
    <scope>NUCLEOTIDE SEQUENCE [LARGE SCALE GENOMIC DNA]</scope>
    <source>
        <strain evidence="6 7">NPDC058428</strain>
    </source>
</reference>
<dbReference type="InterPro" id="IPR012309">
    <property type="entry name" value="DNA_ligase_ATP-dep_C"/>
</dbReference>
<dbReference type="SUPFAM" id="SSF50249">
    <property type="entry name" value="Nucleic acid-binding proteins"/>
    <property type="match status" value="1"/>
</dbReference>
<keyword evidence="3 6" id="KW-0436">Ligase</keyword>
<dbReference type="EC" id="6.5.1.1" evidence="2"/>
<sequence length="310" mass="33312">MLATPGSLPSAAVEDQYAFEVKQDGQRAMIYLSGGGTMRVRARGGTDITAAYPELLPLAESLGGRPAVLDGEIVALDDHGRSDFERLQQRMGLAGSPAKAARMAGRVPAHLMLFDVVHLGGRLLTGLPYAERRAALEDLDLTGPAWSTPAAITGHGAQAWEAARDAELEGLLAKRLTGRYEPGVRSKSWIKIRFVRTADVVVGAWVPGRGRLSGLPGAVLVGERHDGLLHYVGSVGTGWSQAERIRLAELLHVAGIDTCPFADLPPVNGARWVLPRLVGEVGYTARTRAGRLRHPSWHRLRPDLAPDDLT</sequence>
<evidence type="ECO:0000256" key="4">
    <source>
        <dbReference type="ARBA" id="ARBA00034003"/>
    </source>
</evidence>
<dbReference type="Proteomes" id="UP001598352">
    <property type="component" value="Unassembled WGS sequence"/>
</dbReference>
<name>A0ABW6ETS9_9ACTN</name>
<dbReference type="EMBL" id="JBHXKZ010000001">
    <property type="protein sequence ID" value="MFD4821360.1"/>
    <property type="molecule type" value="Genomic_DNA"/>
</dbReference>
<evidence type="ECO:0000256" key="2">
    <source>
        <dbReference type="ARBA" id="ARBA00012727"/>
    </source>
</evidence>
<dbReference type="Gene3D" id="3.30.470.30">
    <property type="entry name" value="DNA ligase/mRNA capping enzyme"/>
    <property type="match status" value="1"/>
</dbReference>